<reference evidence="3 4" key="1">
    <citation type="submission" date="2019-04" db="EMBL/GenBank/DDBJ databases">
        <title>Cohnella sp. nov., isolated from soil.</title>
        <authorList>
            <person name="Kim W."/>
        </authorList>
    </citation>
    <scope>NUCLEOTIDE SEQUENCE [LARGE SCALE GENOMIC DNA]</scope>
    <source>
        <strain evidence="3 4">CAU 1483</strain>
    </source>
</reference>
<dbReference type="InterPro" id="IPR002826">
    <property type="entry name" value="MptE-like"/>
</dbReference>
<dbReference type="PANTHER" id="PTHR41786:SF1">
    <property type="entry name" value="6-HYDROXYMETHYLPTERIN DIPHOSPHOKINASE MPTE-LIKE DOMAIN-CONTAINING PROTEIN"/>
    <property type="match status" value="1"/>
</dbReference>
<organism evidence="3 4">
    <name type="scientific">Cohnella pontilimi</name>
    <dbReference type="NCBI Taxonomy" id="2564100"/>
    <lineage>
        <taxon>Bacteria</taxon>
        <taxon>Bacillati</taxon>
        <taxon>Bacillota</taxon>
        <taxon>Bacilli</taxon>
        <taxon>Bacillales</taxon>
        <taxon>Paenibacillaceae</taxon>
        <taxon>Cohnella</taxon>
    </lineage>
</organism>
<proteinExistence type="predicted"/>
<protein>
    <submittedName>
        <fullName evidence="3">DUF115 domain-containing protein</fullName>
    </submittedName>
</protein>
<name>A0A4U0FB89_9BACL</name>
<feature type="domain" description="6-hydroxymethylpterin diphosphokinase MptE-like" evidence="1">
    <location>
        <begin position="341"/>
        <end position="507"/>
    </location>
</feature>
<dbReference type="Pfam" id="PF20157">
    <property type="entry name" value="Maf_flag10_N"/>
    <property type="match status" value="1"/>
</dbReference>
<dbReference type="RefSeq" id="WP_136778091.1">
    <property type="nucleotide sequence ID" value="NZ_SUPK01000005.1"/>
</dbReference>
<keyword evidence="4" id="KW-1185">Reference proteome</keyword>
<dbReference type="AlphaFoldDB" id="A0A4U0FB89"/>
<dbReference type="Pfam" id="PF01973">
    <property type="entry name" value="MptE-like"/>
    <property type="match status" value="1"/>
</dbReference>
<dbReference type="Proteomes" id="UP000309673">
    <property type="component" value="Unassembled WGS sequence"/>
</dbReference>
<dbReference type="InterPro" id="IPR029063">
    <property type="entry name" value="SAM-dependent_MTases_sf"/>
</dbReference>
<evidence type="ECO:0000313" key="3">
    <source>
        <dbReference type="EMBL" id="TJY41957.1"/>
    </source>
</evidence>
<evidence type="ECO:0000259" key="2">
    <source>
        <dbReference type="Pfam" id="PF20157"/>
    </source>
</evidence>
<dbReference type="Gene3D" id="3.90.1480.10">
    <property type="entry name" value="Alpha-2,3-sialyltransferase"/>
    <property type="match status" value="1"/>
</dbReference>
<accession>A0A4U0FB89</accession>
<evidence type="ECO:0000313" key="4">
    <source>
        <dbReference type="Proteomes" id="UP000309673"/>
    </source>
</evidence>
<dbReference type="InterPro" id="IPR045376">
    <property type="entry name" value="Maf_N"/>
</dbReference>
<dbReference type="EMBL" id="SUPK01000005">
    <property type="protein sequence ID" value="TJY41957.1"/>
    <property type="molecule type" value="Genomic_DNA"/>
</dbReference>
<evidence type="ECO:0000259" key="1">
    <source>
        <dbReference type="Pfam" id="PF01973"/>
    </source>
</evidence>
<dbReference type="PANTHER" id="PTHR41786">
    <property type="entry name" value="MOTILITY ACCESSORY FACTOR MAF"/>
    <property type="match status" value="1"/>
</dbReference>
<dbReference type="SUPFAM" id="SSF53335">
    <property type="entry name" value="S-adenosyl-L-methionine-dependent methyltransferases"/>
    <property type="match status" value="1"/>
</dbReference>
<gene>
    <name evidence="3" type="ORF">E5161_12230</name>
</gene>
<dbReference type="OrthoDB" id="5291305at2"/>
<feature type="domain" description="Glycosyltransferase Maf N-terminal" evidence="2">
    <location>
        <begin position="208"/>
        <end position="266"/>
    </location>
</feature>
<sequence length="757" mass="86712">MNSPTIEIEPILDDIRVFIPQLIEACKSVSDLLYVQVNQETWHEVGQLLQGIDDLYKSVNAVSTHVANSELHAPLYPAFESFLSNMMGVFNAMNGHMDEEEYIQAADNIKHDFTSLFHQLAISLGETREVEESRFTANLAYLLQHHKFVYQSVHNIQPDPRNYRIDYARTGLPNLTVTSSDGKAIAMYSRYDPEYEAIRWCDSVSETVDHKQNVLIYGFGLGYHLLELSRRNPEYRFVIFEPDEQVLLAAMRAIDLEYLFSKMKVKEFIVGWNDVVRDESLAQFARNEKGDTAVLSIPIYDKLDIRKKLEFFEDAKTALMLYEISSRTRTHYGLPWLANKVYNLAHVLETPSIRGLRGKLKGMTAVVVGAGPSLEPDIELLRELKNHALIIAAGTSIQSLQHFGITPHLIVSIDGSEENYNAFKHLSVNDVPFLFAPLVNHKIIADKNKLFHFLFNGDMTNRYLMGWTSDDPVFSSPPSVTGPAIQAAIYMGCTEVILTGQDLSYPRDHMYSPGAKHVSQAENDFRLKHAEMQVENVEGGMNRTNDMMRVTLREIEKFLSNFPDVKFINCSRWGAKIKNTEFQPMERVLQRLKNKAVAPDLLEQAMSEHLEKYSETRRTEIKDRLYRISGRFEQLEKDMTHIQNKLRPLREQARKKPRKALDTMVEIEDIWGPIVTDELFTALIGVVIPDDVREYDRNLPELAQEKDTVRKADLFCEVLDPLIKAMKQCLPQLDMIVKEAIGRVEEKAQLAAHELSR</sequence>
<comment type="caution">
    <text evidence="3">The sequence shown here is derived from an EMBL/GenBank/DDBJ whole genome shotgun (WGS) entry which is preliminary data.</text>
</comment>